<dbReference type="RefSeq" id="WP_153683092.1">
    <property type="nucleotide sequence ID" value="NZ_WJIF01000001.1"/>
</dbReference>
<organism evidence="12 13">
    <name type="scientific">Agromyces agglutinans</name>
    <dbReference type="NCBI Taxonomy" id="2662258"/>
    <lineage>
        <taxon>Bacteria</taxon>
        <taxon>Bacillati</taxon>
        <taxon>Actinomycetota</taxon>
        <taxon>Actinomycetes</taxon>
        <taxon>Micrococcales</taxon>
        <taxon>Microbacteriaceae</taxon>
        <taxon>Agromyces</taxon>
    </lineage>
</organism>
<evidence type="ECO:0000256" key="10">
    <source>
        <dbReference type="SAM" id="MobiDB-lite"/>
    </source>
</evidence>
<dbReference type="Pfam" id="PF00355">
    <property type="entry name" value="Rieske"/>
    <property type="match status" value="1"/>
</dbReference>
<comment type="function">
    <text evidence="1">Iron-sulfur subunit of the cytochrome bc1 complex, an essential component of the respiratory electron transport chain required for ATP synthesis. The bc1 complex catalyzes the oxidation of menaquinol and the reduction of cytochrome c in the respiratory chain. The bc1 complex operates through a Q-cycle mechanism that couples electron transfer to generation of the proton gradient that drives ATP synthesis.</text>
</comment>
<keyword evidence="4" id="KW-0479">Metal-binding</keyword>
<evidence type="ECO:0000256" key="3">
    <source>
        <dbReference type="ARBA" id="ARBA00022714"/>
    </source>
</evidence>
<dbReference type="PANTHER" id="PTHR10134">
    <property type="entry name" value="CYTOCHROME B-C1 COMPLEX SUBUNIT RIESKE, MITOCHONDRIAL"/>
    <property type="match status" value="1"/>
</dbReference>
<dbReference type="InterPro" id="IPR005805">
    <property type="entry name" value="Rieske_Fe-S_prot_C"/>
</dbReference>
<dbReference type="GO" id="GO:0051537">
    <property type="term" value="F:2 iron, 2 sulfur cluster binding"/>
    <property type="evidence" value="ECO:0007669"/>
    <property type="project" value="UniProtKB-KW"/>
</dbReference>
<evidence type="ECO:0000259" key="11">
    <source>
        <dbReference type="PROSITE" id="PS51296"/>
    </source>
</evidence>
<feature type="region of interest" description="Disordered" evidence="10">
    <location>
        <begin position="35"/>
        <end position="67"/>
    </location>
</feature>
<keyword evidence="3" id="KW-0001">2Fe-2S</keyword>
<dbReference type="AlphaFoldDB" id="A0A6I2F353"/>
<dbReference type="PROSITE" id="PS51296">
    <property type="entry name" value="RIESKE"/>
    <property type="match status" value="1"/>
</dbReference>
<dbReference type="InterPro" id="IPR017941">
    <property type="entry name" value="Rieske_2Fe-2S"/>
</dbReference>
<evidence type="ECO:0000256" key="1">
    <source>
        <dbReference type="ARBA" id="ARBA00002494"/>
    </source>
</evidence>
<evidence type="ECO:0000256" key="6">
    <source>
        <dbReference type="ARBA" id="ARBA00023014"/>
    </source>
</evidence>
<dbReference type="InterPro" id="IPR006311">
    <property type="entry name" value="TAT_signal"/>
</dbReference>
<dbReference type="Gene3D" id="2.102.10.10">
    <property type="entry name" value="Rieske [2Fe-2S] iron-sulphur domain"/>
    <property type="match status" value="1"/>
</dbReference>
<keyword evidence="6" id="KW-0411">Iron-sulfur</keyword>
<feature type="domain" description="Rieske" evidence="11">
    <location>
        <begin position="71"/>
        <end position="164"/>
    </location>
</feature>
<dbReference type="GO" id="GO:0016020">
    <property type="term" value="C:membrane"/>
    <property type="evidence" value="ECO:0007669"/>
    <property type="project" value="InterPro"/>
</dbReference>
<dbReference type="PROSITE" id="PS51318">
    <property type="entry name" value="TAT"/>
    <property type="match status" value="1"/>
</dbReference>
<evidence type="ECO:0000256" key="7">
    <source>
        <dbReference type="ARBA" id="ARBA00023157"/>
    </source>
</evidence>
<dbReference type="GO" id="GO:0016705">
    <property type="term" value="F:oxidoreductase activity, acting on paired donors, with incorporation or reduction of molecular oxygen"/>
    <property type="evidence" value="ECO:0007669"/>
    <property type="project" value="UniProtKB-ARBA"/>
</dbReference>
<gene>
    <name evidence="12" type="ORF">GE115_01905</name>
</gene>
<keyword evidence="7" id="KW-1015">Disulfide bond</keyword>
<dbReference type="PRINTS" id="PR00162">
    <property type="entry name" value="RIESKE"/>
</dbReference>
<evidence type="ECO:0000256" key="2">
    <source>
        <dbReference type="ARBA" id="ARBA00015816"/>
    </source>
</evidence>
<evidence type="ECO:0000313" key="12">
    <source>
        <dbReference type="EMBL" id="MRG58631.1"/>
    </source>
</evidence>
<evidence type="ECO:0000256" key="8">
    <source>
        <dbReference type="ARBA" id="ARBA00029586"/>
    </source>
</evidence>
<dbReference type="GO" id="GO:0046872">
    <property type="term" value="F:metal ion binding"/>
    <property type="evidence" value="ECO:0007669"/>
    <property type="project" value="UniProtKB-KW"/>
</dbReference>
<dbReference type="EMBL" id="WJIF01000001">
    <property type="protein sequence ID" value="MRG58631.1"/>
    <property type="molecule type" value="Genomic_DNA"/>
</dbReference>
<dbReference type="SUPFAM" id="SSF50022">
    <property type="entry name" value="ISP domain"/>
    <property type="match status" value="1"/>
</dbReference>
<feature type="compositionally biased region" description="Low complexity" evidence="10">
    <location>
        <begin position="35"/>
        <end position="63"/>
    </location>
</feature>
<dbReference type="Proteomes" id="UP000431080">
    <property type="component" value="Unassembled WGS sequence"/>
</dbReference>
<evidence type="ECO:0000256" key="9">
    <source>
        <dbReference type="ARBA" id="ARBA00034078"/>
    </source>
</evidence>
<comment type="caution">
    <text evidence="12">The sequence shown here is derived from an EMBL/GenBank/DDBJ whole genome shotgun (WGS) entry which is preliminary data.</text>
</comment>
<proteinExistence type="predicted"/>
<evidence type="ECO:0000256" key="5">
    <source>
        <dbReference type="ARBA" id="ARBA00023004"/>
    </source>
</evidence>
<protein>
    <recommendedName>
        <fullName evidence="2">Cytochrome bc1 complex Rieske iron-sulfur subunit</fullName>
    </recommendedName>
    <alternativeName>
        <fullName evidence="8">Cytochrome bc1 reductase complex subunit QcrA</fullName>
    </alternativeName>
</protein>
<sequence>MTDATELTRRTVLTIGGTGALGGALVLTGCAADGSTPTETDATASTTPPASADAAPSTEPGADAGAGAGAAGIAALSEVPVGGSIAVEIDGEPALLAQPEAGRVVAYSAICTHQQCVVAAAGDVFECPCHGSVFEAATGNVMQGPALDPLNPIEVRVEGDQVVAGS</sequence>
<keyword evidence="13" id="KW-1185">Reference proteome</keyword>
<dbReference type="InterPro" id="IPR036922">
    <property type="entry name" value="Rieske_2Fe-2S_sf"/>
</dbReference>
<comment type="cofactor">
    <cofactor evidence="9">
        <name>[2Fe-2S] cluster</name>
        <dbReference type="ChEBI" id="CHEBI:190135"/>
    </cofactor>
</comment>
<accession>A0A6I2F353</accession>
<keyword evidence="5" id="KW-0408">Iron</keyword>
<dbReference type="InterPro" id="IPR014349">
    <property type="entry name" value="Rieske_Fe-S_prot"/>
</dbReference>
<evidence type="ECO:0000313" key="13">
    <source>
        <dbReference type="Proteomes" id="UP000431080"/>
    </source>
</evidence>
<evidence type="ECO:0000256" key="4">
    <source>
        <dbReference type="ARBA" id="ARBA00022723"/>
    </source>
</evidence>
<name>A0A6I2F353_9MICO</name>
<dbReference type="GO" id="GO:0004497">
    <property type="term" value="F:monooxygenase activity"/>
    <property type="evidence" value="ECO:0007669"/>
    <property type="project" value="UniProtKB-ARBA"/>
</dbReference>
<dbReference type="CDD" id="cd03467">
    <property type="entry name" value="Rieske"/>
    <property type="match status" value="1"/>
</dbReference>
<reference evidence="12 13" key="1">
    <citation type="submission" date="2019-10" db="EMBL/GenBank/DDBJ databases">
        <authorList>
            <person name="Nie G."/>
            <person name="Ming H."/>
            <person name="Yi B."/>
        </authorList>
    </citation>
    <scope>NUCLEOTIDE SEQUENCE [LARGE SCALE GENOMIC DNA]</scope>
    <source>
        <strain evidence="12 13">CFH 90414</strain>
    </source>
</reference>